<evidence type="ECO:0000313" key="2">
    <source>
        <dbReference type="EMBL" id="KAK9785007.1"/>
    </source>
</evidence>
<keyword evidence="3" id="KW-1185">Reference proteome</keyword>
<feature type="region of interest" description="Disordered" evidence="1">
    <location>
        <begin position="65"/>
        <end position="129"/>
    </location>
</feature>
<organism evidence="2 3">
    <name type="scientific">Symbiochloris irregularis</name>
    <dbReference type="NCBI Taxonomy" id="706552"/>
    <lineage>
        <taxon>Eukaryota</taxon>
        <taxon>Viridiplantae</taxon>
        <taxon>Chlorophyta</taxon>
        <taxon>core chlorophytes</taxon>
        <taxon>Trebouxiophyceae</taxon>
        <taxon>Trebouxiales</taxon>
        <taxon>Trebouxiaceae</taxon>
        <taxon>Symbiochloris</taxon>
    </lineage>
</organism>
<protein>
    <submittedName>
        <fullName evidence="2">Uncharacterized protein</fullName>
    </submittedName>
</protein>
<evidence type="ECO:0000256" key="1">
    <source>
        <dbReference type="SAM" id="MobiDB-lite"/>
    </source>
</evidence>
<comment type="caution">
    <text evidence="2">The sequence shown here is derived from an EMBL/GenBank/DDBJ whole genome shotgun (WGS) entry which is preliminary data.</text>
</comment>
<feature type="region of interest" description="Disordered" evidence="1">
    <location>
        <begin position="1"/>
        <end position="21"/>
    </location>
</feature>
<name>A0AAW1NED2_9CHLO</name>
<reference evidence="2 3" key="1">
    <citation type="journal article" date="2024" name="Nat. Commun.">
        <title>Phylogenomics reveals the evolutionary origins of lichenization in chlorophyte algae.</title>
        <authorList>
            <person name="Puginier C."/>
            <person name="Libourel C."/>
            <person name="Otte J."/>
            <person name="Skaloud P."/>
            <person name="Haon M."/>
            <person name="Grisel S."/>
            <person name="Petersen M."/>
            <person name="Berrin J.G."/>
            <person name="Delaux P.M."/>
            <person name="Dal Grande F."/>
            <person name="Keller J."/>
        </authorList>
    </citation>
    <scope>NUCLEOTIDE SEQUENCE [LARGE SCALE GENOMIC DNA]</scope>
    <source>
        <strain evidence="2 3">SAG 2036</strain>
    </source>
</reference>
<evidence type="ECO:0000313" key="3">
    <source>
        <dbReference type="Proteomes" id="UP001465755"/>
    </source>
</evidence>
<proteinExistence type="predicted"/>
<sequence>MQLTSQRLSAPCARPSATRPARSLCVVQAQASANRKEVAPLQRAGAALLAAAAAAQLGMGGPAFAAIGGASTPYGPKPDSGREVTDKYNEQSGGPATKGAYDKRAQLGGQQAPGPMGSGTKPTEESVNK</sequence>
<dbReference type="AlphaFoldDB" id="A0AAW1NED2"/>
<dbReference type="Proteomes" id="UP001465755">
    <property type="component" value="Unassembled WGS sequence"/>
</dbReference>
<feature type="compositionally biased region" description="Basic and acidic residues" evidence="1">
    <location>
        <begin position="79"/>
        <end position="89"/>
    </location>
</feature>
<accession>A0AAW1NED2</accession>
<dbReference type="EMBL" id="JALJOQ010000323">
    <property type="protein sequence ID" value="KAK9785007.1"/>
    <property type="molecule type" value="Genomic_DNA"/>
</dbReference>
<gene>
    <name evidence="2" type="ORF">WJX73_005095</name>
</gene>